<evidence type="ECO:0000256" key="1">
    <source>
        <dbReference type="SAM" id="Phobius"/>
    </source>
</evidence>
<name>A0ABQ1HEX7_9FLAO</name>
<evidence type="ECO:0000313" key="2">
    <source>
        <dbReference type="EMBL" id="GGA74555.1"/>
    </source>
</evidence>
<feature type="transmembrane region" description="Helical" evidence="1">
    <location>
        <begin position="21"/>
        <end position="44"/>
    </location>
</feature>
<dbReference type="RefSeq" id="WP_188493599.1">
    <property type="nucleotide sequence ID" value="NZ_BMGA01000003.1"/>
</dbReference>
<sequence>MNIKINYEILNNYYGNKTWSIYSLCWNFIVSLLLILVLISEWQIDEKGELYSVFGMFIFFFFASIYLLIHHYNYRILILDKYMIITDERKKRKEIYWDEIEKVDYNKSFNMFIIFSNGKKTKISSIYPHFLNFIDKSKFSPKLKEVLVENKPDSKDL</sequence>
<feature type="transmembrane region" description="Helical" evidence="1">
    <location>
        <begin position="50"/>
        <end position="69"/>
    </location>
</feature>
<keyword evidence="1" id="KW-0812">Transmembrane</keyword>
<keyword evidence="1" id="KW-0472">Membrane</keyword>
<protein>
    <recommendedName>
        <fullName evidence="4">YcxB-like protein domain-containing protein</fullName>
    </recommendedName>
</protein>
<accession>A0ABQ1HEX7</accession>
<evidence type="ECO:0000313" key="3">
    <source>
        <dbReference type="Proteomes" id="UP000658793"/>
    </source>
</evidence>
<dbReference type="EMBL" id="BMGA01000003">
    <property type="protein sequence ID" value="GGA74555.1"/>
    <property type="molecule type" value="Genomic_DNA"/>
</dbReference>
<proteinExistence type="predicted"/>
<organism evidence="2 3">
    <name type="scientific">Flavobacterium palustre</name>
    <dbReference type="NCBI Taxonomy" id="1476463"/>
    <lineage>
        <taxon>Bacteria</taxon>
        <taxon>Pseudomonadati</taxon>
        <taxon>Bacteroidota</taxon>
        <taxon>Flavobacteriia</taxon>
        <taxon>Flavobacteriales</taxon>
        <taxon>Flavobacteriaceae</taxon>
        <taxon>Flavobacterium</taxon>
    </lineage>
</organism>
<gene>
    <name evidence="2" type="ORF">GCM10008015_14020</name>
</gene>
<keyword evidence="1" id="KW-1133">Transmembrane helix</keyword>
<comment type="caution">
    <text evidence="2">The sequence shown here is derived from an EMBL/GenBank/DDBJ whole genome shotgun (WGS) entry which is preliminary data.</text>
</comment>
<evidence type="ECO:0008006" key="4">
    <source>
        <dbReference type="Google" id="ProtNLM"/>
    </source>
</evidence>
<reference evidence="3" key="1">
    <citation type="journal article" date="2019" name="Int. J. Syst. Evol. Microbiol.">
        <title>The Global Catalogue of Microorganisms (GCM) 10K type strain sequencing project: providing services to taxonomists for standard genome sequencing and annotation.</title>
        <authorList>
            <consortium name="The Broad Institute Genomics Platform"/>
            <consortium name="The Broad Institute Genome Sequencing Center for Infectious Disease"/>
            <person name="Wu L."/>
            <person name="Ma J."/>
        </authorList>
    </citation>
    <scope>NUCLEOTIDE SEQUENCE [LARGE SCALE GENOMIC DNA]</scope>
    <source>
        <strain evidence="3">CGMCC 1.12811</strain>
    </source>
</reference>
<keyword evidence="3" id="KW-1185">Reference proteome</keyword>
<dbReference type="Proteomes" id="UP000658793">
    <property type="component" value="Unassembled WGS sequence"/>
</dbReference>